<dbReference type="RefSeq" id="XP_007881661.1">
    <property type="nucleotide sequence ID" value="XM_007883470.1"/>
</dbReference>
<feature type="transmembrane region" description="Helical" evidence="8">
    <location>
        <begin position="125"/>
        <end position="145"/>
    </location>
</feature>
<dbReference type="EMBL" id="KE361644">
    <property type="protein sequence ID" value="EPQ26614.1"/>
    <property type="molecule type" value="Genomic_DNA"/>
</dbReference>
<feature type="domain" description="10TM putative phosphate transporter extracellular tail" evidence="11">
    <location>
        <begin position="837"/>
        <end position="900"/>
    </location>
</feature>
<feature type="region of interest" description="Disordered" evidence="7">
    <location>
        <begin position="874"/>
        <end position="905"/>
    </location>
</feature>
<comment type="similarity">
    <text evidence="2">Belongs to the CSC1 (TC 1.A.17) family.</text>
</comment>
<proteinExistence type="inferred from homology"/>
<feature type="transmembrane region" description="Helical" evidence="8">
    <location>
        <begin position="715"/>
        <end position="736"/>
    </location>
</feature>
<keyword evidence="6 8" id="KW-0472">Membrane</keyword>
<dbReference type="HOGENOM" id="CLU_002458_2_1_1"/>
<evidence type="ECO:0000259" key="12">
    <source>
        <dbReference type="Pfam" id="PF13967"/>
    </source>
</evidence>
<feature type="signal peptide" evidence="9">
    <location>
        <begin position="1"/>
        <end position="30"/>
    </location>
</feature>
<evidence type="ECO:0000256" key="2">
    <source>
        <dbReference type="ARBA" id="ARBA00007779"/>
    </source>
</evidence>
<evidence type="ECO:0000313" key="15">
    <source>
        <dbReference type="Proteomes" id="UP000053664"/>
    </source>
</evidence>
<dbReference type="InterPro" id="IPR027815">
    <property type="entry name" value="CSC1/OSCA1-like_cyt"/>
</dbReference>
<evidence type="ECO:0000256" key="1">
    <source>
        <dbReference type="ARBA" id="ARBA00004141"/>
    </source>
</evidence>
<evidence type="ECO:0000256" key="5">
    <source>
        <dbReference type="ARBA" id="ARBA00022989"/>
    </source>
</evidence>
<evidence type="ECO:0000256" key="7">
    <source>
        <dbReference type="SAM" id="MobiDB-lite"/>
    </source>
</evidence>
<dbReference type="GO" id="GO:0005886">
    <property type="term" value="C:plasma membrane"/>
    <property type="evidence" value="ECO:0007669"/>
    <property type="project" value="TreeGrafter"/>
</dbReference>
<protein>
    <recommendedName>
        <fullName evidence="16">DUF221-domain-containing protein</fullName>
    </recommendedName>
</protein>
<dbReference type="Proteomes" id="UP000053664">
    <property type="component" value="Unassembled WGS sequence"/>
</dbReference>
<dbReference type="Pfam" id="PF14703">
    <property type="entry name" value="PHM7_cyt"/>
    <property type="match status" value="1"/>
</dbReference>
<keyword evidence="4 8" id="KW-0812">Transmembrane</keyword>
<reference evidence="14 15" key="1">
    <citation type="journal article" date="2013" name="Plant Cell">
        <title>The transition from a phytopathogenic smut ancestor to an anamorphic biocontrol agent deciphered by comparative whole-genome analysis.</title>
        <authorList>
            <person name="Lefebvre F."/>
            <person name="Joly D.L."/>
            <person name="Labbe C."/>
            <person name="Teichmann B."/>
            <person name="Linning R."/>
            <person name="Belzile F."/>
            <person name="Bakkeren G."/>
            <person name="Belanger R.R."/>
        </authorList>
    </citation>
    <scope>NUCLEOTIDE SEQUENCE [LARGE SCALE GENOMIC DNA]</scope>
    <source>
        <strain evidence="14 15">PF-1</strain>
    </source>
</reference>
<feature type="transmembrane region" description="Helical" evidence="8">
    <location>
        <begin position="678"/>
        <end position="703"/>
    </location>
</feature>
<dbReference type="GO" id="GO:0005227">
    <property type="term" value="F:calcium-activated cation channel activity"/>
    <property type="evidence" value="ECO:0007669"/>
    <property type="project" value="InterPro"/>
</dbReference>
<dbReference type="GeneID" id="19320017"/>
<feature type="transmembrane region" description="Helical" evidence="8">
    <location>
        <begin position="174"/>
        <end position="193"/>
    </location>
</feature>
<feature type="transmembrane region" description="Helical" evidence="8">
    <location>
        <begin position="468"/>
        <end position="497"/>
    </location>
</feature>
<evidence type="ECO:0000313" key="14">
    <source>
        <dbReference type="EMBL" id="EPQ26614.1"/>
    </source>
</evidence>
<evidence type="ECO:0000256" key="6">
    <source>
        <dbReference type="ARBA" id="ARBA00023136"/>
    </source>
</evidence>
<evidence type="ECO:0000259" key="11">
    <source>
        <dbReference type="Pfam" id="PF12621"/>
    </source>
</evidence>
<name>A0A061H2X0_9BASI</name>
<accession>A0A061H2X0</accession>
<feature type="domain" description="CSC1/OSCA1-like 7TM region" evidence="10">
    <location>
        <begin position="422"/>
        <end position="701"/>
    </location>
</feature>
<dbReference type="Pfam" id="PF13967">
    <property type="entry name" value="RSN1_TM"/>
    <property type="match status" value="1"/>
</dbReference>
<evidence type="ECO:0000259" key="13">
    <source>
        <dbReference type="Pfam" id="PF14703"/>
    </source>
</evidence>
<evidence type="ECO:0000256" key="8">
    <source>
        <dbReference type="SAM" id="Phobius"/>
    </source>
</evidence>
<dbReference type="AlphaFoldDB" id="A0A061H2X0"/>
<feature type="transmembrane region" description="Helical" evidence="8">
    <location>
        <begin position="645"/>
        <end position="666"/>
    </location>
</feature>
<sequence>MPRSTTARSMPPAPLAALAAALLAPSLAYAQEATKVDNNSTATVISSLVLNAAIFGVLIAVFLLARPRFRNIYWPRTYLTVPEERVDAPPKSLFGWIPVFLRTPTTEIYKKNGLDSYMFVEYLEMMLWIFVPVWFISWAVLMPVYGAKTTGGLTGFNRFTYANVGQNEQESKRFAAPLILQYLFTAWLLYNVHTRMRRFIKLRQEFLVSPRHADTAQAKTVLITGVPNELLSEKKLTAMYSQMPGGVARVWINRDLKELPDLVDERAKWLNKLEAAETKVIKLAYKRVKKGKAQDASADADSEMNPDIAERYIEKKQRPTHKLGALGCFGEKVDTLTWCRERIAELNKQIDQKRSDVAHDYKTYPPQNSAFILFRTQIAAHMAQKTHAHHLPYRMGERYVEAHPDDVVWANLNMNPYERKVRTAIGWAITVALIVFWTIPVGFVGIVSNVKGLSQDVPFLGWLGDLPPVVTGIIQGVLPTVLLAVLNMLLPIILRLLARLSGVPTRSGIELSLQTRFFAFQVVQNFLVLTLISGSASQIFNFVSEVGSNPASFPGLLAQAIPKGSTFFLSFIALQGLSGGAALFAQTTPLIVYYVKKFLLGSTPRKVWHIDHDLRGVAWGTLFPAISLITVIGTGYLVIAPIINGFTAVTFLIFYLGYRYLFLYVYDTRPESETSGLYFPKAVTHIFVGLYVEMVMLCALFFLTQYGPEGSKTQAAIPEGALMVVLIVLVAAYHYILNNSLKPLYTALPLSLVPPRDAAAVASTGAGGAHTGADLRVSGETSTEKKPLMMQSSDNVAPAYSTNGGGSHLGDAHHGIDAHAVDMKNLEKRQPGSEGAADMDDAFVHPAARDPQRPVWIPNDKFGIGRAGVAAARQAGVEATTDNTSVNDKGHVETDAYEPPGEPRV</sequence>
<evidence type="ECO:0000256" key="3">
    <source>
        <dbReference type="ARBA" id="ARBA00022448"/>
    </source>
</evidence>
<feature type="transmembrane region" description="Helical" evidence="8">
    <location>
        <begin position="567"/>
        <end position="595"/>
    </location>
</feature>
<dbReference type="InterPro" id="IPR045122">
    <property type="entry name" value="Csc1-like"/>
</dbReference>
<organism evidence="14 15">
    <name type="scientific">Pseudozyma flocculosa PF-1</name>
    <dbReference type="NCBI Taxonomy" id="1277687"/>
    <lineage>
        <taxon>Eukaryota</taxon>
        <taxon>Fungi</taxon>
        <taxon>Dikarya</taxon>
        <taxon>Basidiomycota</taxon>
        <taxon>Ustilaginomycotina</taxon>
        <taxon>Ustilaginomycetes</taxon>
        <taxon>Ustilaginales</taxon>
        <taxon>Ustilaginaceae</taxon>
        <taxon>Pseudozyma</taxon>
    </lineage>
</organism>
<feature type="domain" description="CSC1/OSCA1-like cytosolic" evidence="13">
    <location>
        <begin position="219"/>
        <end position="411"/>
    </location>
</feature>
<dbReference type="InterPro" id="IPR032880">
    <property type="entry name" value="CSC1/OSCA1-like_N"/>
</dbReference>
<dbReference type="PANTHER" id="PTHR13018">
    <property type="entry name" value="PROBABLE MEMBRANE PROTEIN DUF221-RELATED"/>
    <property type="match status" value="1"/>
</dbReference>
<keyword evidence="3" id="KW-0813">Transport</keyword>
<feature type="transmembrane region" description="Helical" evidence="8">
    <location>
        <begin position="40"/>
        <end position="65"/>
    </location>
</feature>
<dbReference type="eggNOG" id="KOG1134">
    <property type="taxonomic scope" value="Eukaryota"/>
</dbReference>
<dbReference type="PANTHER" id="PTHR13018:SF143">
    <property type="entry name" value="CSC1_OSCA1-LIKE 7TM REGION DOMAIN-CONTAINING PROTEIN"/>
    <property type="match status" value="1"/>
</dbReference>
<dbReference type="Pfam" id="PF12621">
    <property type="entry name" value="PHM7_ext"/>
    <property type="match status" value="1"/>
</dbReference>
<dbReference type="InterPro" id="IPR003864">
    <property type="entry name" value="CSC1/OSCA1-like_7TM"/>
</dbReference>
<feature type="transmembrane region" description="Helical" evidence="8">
    <location>
        <begin position="424"/>
        <end position="448"/>
    </location>
</feature>
<dbReference type="Pfam" id="PF02714">
    <property type="entry name" value="RSN1_7TM"/>
    <property type="match status" value="1"/>
</dbReference>
<feature type="transmembrane region" description="Helical" evidence="8">
    <location>
        <begin position="517"/>
        <end position="540"/>
    </location>
</feature>
<feature type="domain" description="CSC1/OSCA1-like N-terminal transmembrane" evidence="12">
    <location>
        <begin position="44"/>
        <end position="193"/>
    </location>
</feature>
<evidence type="ECO:0000256" key="9">
    <source>
        <dbReference type="SAM" id="SignalP"/>
    </source>
</evidence>
<feature type="chain" id="PRO_5001603319" description="DUF221-domain-containing protein" evidence="9">
    <location>
        <begin position="31"/>
        <end position="905"/>
    </location>
</feature>
<dbReference type="OrthoDB" id="1076608at2759"/>
<evidence type="ECO:0000259" key="10">
    <source>
        <dbReference type="Pfam" id="PF02714"/>
    </source>
</evidence>
<dbReference type="InterPro" id="IPR022257">
    <property type="entry name" value="PHM7_ext"/>
</dbReference>
<evidence type="ECO:0000256" key="4">
    <source>
        <dbReference type="ARBA" id="ARBA00022692"/>
    </source>
</evidence>
<keyword evidence="5 8" id="KW-1133">Transmembrane helix</keyword>
<keyword evidence="9" id="KW-0732">Signal</keyword>
<gene>
    <name evidence="14" type="ORF">PFL1_05935</name>
</gene>
<feature type="transmembrane region" description="Helical" evidence="8">
    <location>
        <begin position="616"/>
        <end position="639"/>
    </location>
</feature>
<evidence type="ECO:0008006" key="16">
    <source>
        <dbReference type="Google" id="ProtNLM"/>
    </source>
</evidence>
<dbReference type="KEGG" id="pfp:PFL1_05935"/>
<comment type="subcellular location">
    <subcellularLocation>
        <location evidence="1">Membrane</location>
        <topology evidence="1">Multi-pass membrane protein</topology>
    </subcellularLocation>
</comment>